<feature type="region of interest" description="Disordered" evidence="1">
    <location>
        <begin position="1"/>
        <end position="25"/>
    </location>
</feature>
<dbReference type="RefSeq" id="XP_024720866.1">
    <property type="nucleotide sequence ID" value="XM_024865668.1"/>
</dbReference>
<dbReference type="InParanoid" id="A0A2T3B1S2"/>
<dbReference type="OrthoDB" id="3432205at2759"/>
<dbReference type="GeneID" id="36573749"/>
<dbReference type="AlphaFoldDB" id="A0A2T3B1S2"/>
<evidence type="ECO:0000313" key="2">
    <source>
        <dbReference type="EMBL" id="PSS18514.1"/>
    </source>
</evidence>
<evidence type="ECO:0000256" key="1">
    <source>
        <dbReference type="SAM" id="MobiDB-lite"/>
    </source>
</evidence>
<proteinExistence type="predicted"/>
<dbReference type="Proteomes" id="UP000241818">
    <property type="component" value="Unassembled WGS sequence"/>
</dbReference>
<organism evidence="2 3">
    <name type="scientific">Amorphotheca resinae ATCC 22711</name>
    <dbReference type="NCBI Taxonomy" id="857342"/>
    <lineage>
        <taxon>Eukaryota</taxon>
        <taxon>Fungi</taxon>
        <taxon>Dikarya</taxon>
        <taxon>Ascomycota</taxon>
        <taxon>Pezizomycotina</taxon>
        <taxon>Leotiomycetes</taxon>
        <taxon>Helotiales</taxon>
        <taxon>Amorphothecaceae</taxon>
        <taxon>Amorphotheca</taxon>
    </lineage>
</organism>
<keyword evidence="3" id="KW-1185">Reference proteome</keyword>
<sequence length="146" mass="16061">MDSKSPPRAHNGEGQVSSRKVCPEGTTVRRMTRFPRGTRIQAFYLSTIGASQNSARVETSGAACVPRLPLSVNPPTATPSRPTPVQYKNPWETYKSIRLVERGGMVTVACAHLNPVKMVTIKRLSSNLNKELAVCRHELASFTRVI</sequence>
<gene>
    <name evidence="2" type="ORF">M430DRAFT_276051</name>
</gene>
<accession>A0A2T3B1S2</accession>
<evidence type="ECO:0000313" key="3">
    <source>
        <dbReference type="Proteomes" id="UP000241818"/>
    </source>
</evidence>
<dbReference type="EMBL" id="KZ679011">
    <property type="protein sequence ID" value="PSS18514.1"/>
    <property type="molecule type" value="Genomic_DNA"/>
</dbReference>
<reference evidence="2 3" key="1">
    <citation type="journal article" date="2018" name="New Phytol.">
        <title>Comparative genomics and transcriptomics depict ericoid mycorrhizal fungi as versatile saprotrophs and plant mutualists.</title>
        <authorList>
            <person name="Martino E."/>
            <person name="Morin E."/>
            <person name="Grelet G.A."/>
            <person name="Kuo A."/>
            <person name="Kohler A."/>
            <person name="Daghino S."/>
            <person name="Barry K.W."/>
            <person name="Cichocki N."/>
            <person name="Clum A."/>
            <person name="Dockter R.B."/>
            <person name="Hainaut M."/>
            <person name="Kuo R.C."/>
            <person name="LaButti K."/>
            <person name="Lindahl B.D."/>
            <person name="Lindquist E.A."/>
            <person name="Lipzen A."/>
            <person name="Khouja H.R."/>
            <person name="Magnuson J."/>
            <person name="Murat C."/>
            <person name="Ohm R.A."/>
            <person name="Singer S.W."/>
            <person name="Spatafora J.W."/>
            <person name="Wang M."/>
            <person name="Veneault-Fourrey C."/>
            <person name="Henrissat B."/>
            <person name="Grigoriev I.V."/>
            <person name="Martin F.M."/>
            <person name="Perotto S."/>
        </authorList>
    </citation>
    <scope>NUCLEOTIDE SEQUENCE [LARGE SCALE GENOMIC DNA]</scope>
    <source>
        <strain evidence="2 3">ATCC 22711</strain>
    </source>
</reference>
<protein>
    <submittedName>
        <fullName evidence="2">Uncharacterized protein</fullName>
    </submittedName>
</protein>
<name>A0A2T3B1S2_AMORE</name>